<accession>A0ABY7E5W6</accession>
<dbReference type="InterPro" id="IPR029064">
    <property type="entry name" value="Ribosomal_eL30-like_sf"/>
</dbReference>
<dbReference type="EMBL" id="CP111015">
    <property type="protein sequence ID" value="WAR03931.1"/>
    <property type="molecule type" value="Genomic_DNA"/>
</dbReference>
<feature type="region of interest" description="Disordered" evidence="1">
    <location>
        <begin position="183"/>
        <end position="218"/>
    </location>
</feature>
<dbReference type="SUPFAM" id="SSF55315">
    <property type="entry name" value="L30e-like"/>
    <property type="match status" value="1"/>
</dbReference>
<dbReference type="Gene3D" id="3.40.1280.10">
    <property type="match status" value="1"/>
</dbReference>
<evidence type="ECO:0000313" key="3">
    <source>
        <dbReference type="Proteomes" id="UP001164746"/>
    </source>
</evidence>
<keyword evidence="3" id="KW-1185">Reference proteome</keyword>
<name>A0ABY7E5W6_MYAAR</name>
<dbReference type="PANTHER" id="PTHR43191:SF2">
    <property type="entry name" value="RRNA METHYLTRANSFERASE 3, MITOCHONDRIAL"/>
    <property type="match status" value="1"/>
</dbReference>
<evidence type="ECO:0000256" key="1">
    <source>
        <dbReference type="SAM" id="MobiDB-lite"/>
    </source>
</evidence>
<organism evidence="2 3">
    <name type="scientific">Mya arenaria</name>
    <name type="common">Soft-shell clam</name>
    <dbReference type="NCBI Taxonomy" id="6604"/>
    <lineage>
        <taxon>Eukaryota</taxon>
        <taxon>Metazoa</taxon>
        <taxon>Spiralia</taxon>
        <taxon>Lophotrochozoa</taxon>
        <taxon>Mollusca</taxon>
        <taxon>Bivalvia</taxon>
        <taxon>Autobranchia</taxon>
        <taxon>Heteroconchia</taxon>
        <taxon>Euheterodonta</taxon>
        <taxon>Imparidentia</taxon>
        <taxon>Neoheterodontei</taxon>
        <taxon>Myida</taxon>
        <taxon>Myoidea</taxon>
        <taxon>Myidae</taxon>
        <taxon>Mya</taxon>
    </lineage>
</organism>
<feature type="compositionally biased region" description="Basic residues" evidence="1">
    <location>
        <begin position="183"/>
        <end position="198"/>
    </location>
</feature>
<proteinExistence type="predicted"/>
<gene>
    <name evidence="2" type="ORF">MAR_010489</name>
</gene>
<dbReference type="InterPro" id="IPR051259">
    <property type="entry name" value="rRNA_Methyltransferase"/>
</dbReference>
<dbReference type="PANTHER" id="PTHR43191">
    <property type="entry name" value="RRNA METHYLTRANSFERASE 3"/>
    <property type="match status" value="1"/>
</dbReference>
<feature type="compositionally biased region" description="Basic and acidic residues" evidence="1">
    <location>
        <begin position="199"/>
        <end position="218"/>
    </location>
</feature>
<sequence>MLILLQRDPTLQPLCALHFFYNHKMDFSLHVIPLRECRSGGARHRLSTVPLCFSIKSVSQLTTAGVAAHDCRITFMKHWELGTVPWTGDGRSEPLDLRQQKGTRVTLTPSEDIQKLSQKKTIIDPRNNPFIAYNPVDPVQRSMTKFANKTYANEKTKSNEKKNVHRTANDIKQPVEVEEVQKNLKHKKTCKNTPARKREHIEMQNKPNSDDHSKERNREDGVEYEWLEKGDRTLSTILVHAKSKKGLSEGLIVIEGKETVLRALHLGVKLKYLFFSSAQKVDFLKSIDYSDASVYKTSFKELKLWTDLKDPEGFIVPVSLIFDRVTDPEQLAMLLNTAAGIGCQQIIATRDCCSMWHADVLRQSDLAPLRIPTYCEVPWNKLPALLPGGEQMRVLVADSRQLTGGHRRHIEGSVDVVSRLEELYQEGLEEDVTTDTTSTDSTDTDIQHKSTINYKVKKRKSILDSIESDVSYSDETMLNLYNKAPLNIVNSYDLDVRPGDHVVLVVSGGGYLAPQTRKLVYDSYGHYVSVPGQQASFAFSVTGSIILYELANKLRTEHSLQKQTFASAE</sequence>
<reference evidence="2" key="1">
    <citation type="submission" date="2022-11" db="EMBL/GenBank/DDBJ databases">
        <title>Centuries of genome instability and evolution in soft-shell clam transmissible cancer (bioRxiv).</title>
        <authorList>
            <person name="Hart S.F.M."/>
            <person name="Yonemitsu M.A."/>
            <person name="Giersch R.M."/>
            <person name="Beal B.F."/>
            <person name="Arriagada G."/>
            <person name="Davis B.W."/>
            <person name="Ostrander E.A."/>
            <person name="Goff S.P."/>
            <person name="Metzger M.J."/>
        </authorList>
    </citation>
    <scope>NUCLEOTIDE SEQUENCE</scope>
    <source>
        <strain evidence="2">MELC-2E11</strain>
        <tissue evidence="2">Siphon/mantle</tissue>
    </source>
</reference>
<dbReference type="Proteomes" id="UP001164746">
    <property type="component" value="Chromosome 4"/>
</dbReference>
<evidence type="ECO:0000313" key="2">
    <source>
        <dbReference type="EMBL" id="WAR03931.1"/>
    </source>
</evidence>
<dbReference type="InterPro" id="IPR029026">
    <property type="entry name" value="tRNA_m1G_MTases_N"/>
</dbReference>
<protein>
    <submittedName>
        <fullName evidence="2">MRM3-like protein</fullName>
    </submittedName>
</protein>